<organism evidence="2 3">
    <name type="scientific">Knoellia subterranea KCTC 19937</name>
    <dbReference type="NCBI Taxonomy" id="1385521"/>
    <lineage>
        <taxon>Bacteria</taxon>
        <taxon>Bacillati</taxon>
        <taxon>Actinomycetota</taxon>
        <taxon>Actinomycetes</taxon>
        <taxon>Micrococcales</taxon>
        <taxon>Intrasporangiaceae</taxon>
        <taxon>Knoellia</taxon>
    </lineage>
</organism>
<keyword evidence="1" id="KW-1133">Transmembrane helix</keyword>
<dbReference type="Pfam" id="PF11255">
    <property type="entry name" value="DUF3054"/>
    <property type="match status" value="1"/>
</dbReference>
<comment type="caution">
    <text evidence="2">The sequence shown here is derived from an EMBL/GenBank/DDBJ whole genome shotgun (WGS) entry which is preliminary data.</text>
</comment>
<accession>A0A0A0JST3</accession>
<name>A0A0A0JST3_9MICO</name>
<protein>
    <submittedName>
        <fullName evidence="2">Membrane protein</fullName>
    </submittedName>
</protein>
<evidence type="ECO:0000256" key="1">
    <source>
        <dbReference type="SAM" id="Phobius"/>
    </source>
</evidence>
<evidence type="ECO:0000313" key="2">
    <source>
        <dbReference type="EMBL" id="KGN38691.1"/>
    </source>
</evidence>
<dbReference type="InterPro" id="IPR021414">
    <property type="entry name" value="DUF3054"/>
</dbReference>
<dbReference type="Proteomes" id="UP000030011">
    <property type="component" value="Unassembled WGS sequence"/>
</dbReference>
<feature type="transmembrane region" description="Helical" evidence="1">
    <location>
        <begin position="95"/>
        <end position="113"/>
    </location>
</feature>
<reference evidence="2 3" key="1">
    <citation type="submission" date="2013-08" db="EMBL/GenBank/DDBJ databases">
        <title>The genome sequence of Knoellia subterranea.</title>
        <authorList>
            <person name="Zhu W."/>
            <person name="Wang G."/>
        </authorList>
    </citation>
    <scope>NUCLEOTIDE SEQUENCE [LARGE SCALE GENOMIC DNA]</scope>
    <source>
        <strain evidence="2 3">KCTC 19937</strain>
    </source>
</reference>
<dbReference type="STRING" id="1385521.N803_08145"/>
<feature type="transmembrane region" description="Helical" evidence="1">
    <location>
        <begin position="65"/>
        <end position="83"/>
    </location>
</feature>
<dbReference type="eggNOG" id="ENOG503310N">
    <property type="taxonomic scope" value="Bacteria"/>
</dbReference>
<keyword evidence="1" id="KW-0472">Membrane</keyword>
<gene>
    <name evidence="2" type="ORF">N803_08145</name>
</gene>
<evidence type="ECO:0000313" key="3">
    <source>
        <dbReference type="Proteomes" id="UP000030011"/>
    </source>
</evidence>
<feature type="transmembrane region" description="Helical" evidence="1">
    <location>
        <begin position="36"/>
        <end position="59"/>
    </location>
</feature>
<sequence length="120" mass="12397">MADVSRMVAPLLDVLVVLVFALVGRRSHAHGITLGGVLETAAPFLCGTAAGWLLASLALDSSPRSWQFGAVVVAATVVVGMLLRRLAAAGTAPSFIVVATVFLTVTLLGWRLVARALSSD</sequence>
<feature type="transmembrane region" description="Helical" evidence="1">
    <location>
        <begin position="6"/>
        <end position="24"/>
    </location>
</feature>
<dbReference type="EMBL" id="AVPK01000002">
    <property type="protein sequence ID" value="KGN38691.1"/>
    <property type="molecule type" value="Genomic_DNA"/>
</dbReference>
<keyword evidence="3" id="KW-1185">Reference proteome</keyword>
<dbReference type="AlphaFoldDB" id="A0A0A0JST3"/>
<keyword evidence="1" id="KW-0812">Transmembrane</keyword>
<proteinExistence type="predicted"/>